<keyword evidence="3" id="KW-1185">Reference proteome</keyword>
<dbReference type="Proteomes" id="UP000240883">
    <property type="component" value="Unassembled WGS sequence"/>
</dbReference>
<accession>A0A2T2P814</accession>
<evidence type="ECO:0000256" key="1">
    <source>
        <dbReference type="SAM" id="MobiDB-lite"/>
    </source>
</evidence>
<proteinExistence type="predicted"/>
<dbReference type="EMBL" id="KZ678129">
    <property type="protein sequence ID" value="PSN73696.1"/>
    <property type="molecule type" value="Genomic_DNA"/>
</dbReference>
<organism evidence="2 3">
    <name type="scientific">Corynespora cassiicola Philippines</name>
    <dbReference type="NCBI Taxonomy" id="1448308"/>
    <lineage>
        <taxon>Eukaryota</taxon>
        <taxon>Fungi</taxon>
        <taxon>Dikarya</taxon>
        <taxon>Ascomycota</taxon>
        <taxon>Pezizomycotina</taxon>
        <taxon>Dothideomycetes</taxon>
        <taxon>Pleosporomycetidae</taxon>
        <taxon>Pleosporales</taxon>
        <taxon>Corynesporascaceae</taxon>
        <taxon>Corynespora</taxon>
    </lineage>
</organism>
<name>A0A2T2P814_CORCC</name>
<evidence type="ECO:0000313" key="3">
    <source>
        <dbReference type="Proteomes" id="UP000240883"/>
    </source>
</evidence>
<evidence type="ECO:0000313" key="2">
    <source>
        <dbReference type="EMBL" id="PSN73696.1"/>
    </source>
</evidence>
<sequence>MRGIAASYFRKRSGQYNVSLNTDKAGASGLSPCSRPKVHKTDLAVSPDRASRQSTLPIPSGIPTLPSFLPNDVDSNSSASGPAALVPPEQPPANKAAPAHAAKPPPSTDDSVSGVTGLIKASLPPRTDGAHVVGWRCIWGVHGDFSAVMRMGRQAEVYYNAIA</sequence>
<dbReference type="AlphaFoldDB" id="A0A2T2P814"/>
<protein>
    <submittedName>
        <fullName evidence="2">Uncharacterized protein</fullName>
    </submittedName>
</protein>
<gene>
    <name evidence="2" type="ORF">BS50DRAFT_629688</name>
</gene>
<reference evidence="2 3" key="1">
    <citation type="journal article" date="2018" name="Front. Microbiol.">
        <title>Genome-Wide Analysis of Corynespora cassiicola Leaf Fall Disease Putative Effectors.</title>
        <authorList>
            <person name="Lopez D."/>
            <person name="Ribeiro S."/>
            <person name="Label P."/>
            <person name="Fumanal B."/>
            <person name="Venisse J.S."/>
            <person name="Kohler A."/>
            <person name="de Oliveira R.R."/>
            <person name="Labutti K."/>
            <person name="Lipzen A."/>
            <person name="Lail K."/>
            <person name="Bauer D."/>
            <person name="Ohm R.A."/>
            <person name="Barry K.W."/>
            <person name="Spatafora J."/>
            <person name="Grigoriev I.V."/>
            <person name="Martin F.M."/>
            <person name="Pujade-Renaud V."/>
        </authorList>
    </citation>
    <scope>NUCLEOTIDE SEQUENCE [LARGE SCALE GENOMIC DNA]</scope>
    <source>
        <strain evidence="2 3">Philippines</strain>
    </source>
</reference>
<feature type="region of interest" description="Disordered" evidence="1">
    <location>
        <begin position="20"/>
        <end position="115"/>
    </location>
</feature>
<feature type="compositionally biased region" description="Low complexity" evidence="1">
    <location>
        <begin position="92"/>
        <end position="102"/>
    </location>
</feature>